<reference evidence="1 2" key="1">
    <citation type="submission" date="2016-04" db="EMBL/GenBank/DDBJ databases">
        <title>Complete genome seqeunce of Leptospira alstonii serovar Room22.</title>
        <authorList>
            <person name="Nally J.E."/>
            <person name="Bayles D.O."/>
            <person name="Hurley D."/>
            <person name="Fanning S."/>
            <person name="McMahon B.J."/>
            <person name="Arent Z."/>
        </authorList>
    </citation>
    <scope>NUCLEOTIDE SEQUENCE [LARGE SCALE GENOMIC DNA]</scope>
    <source>
        <strain evidence="1 2">GWTS #1</strain>
    </source>
</reference>
<proteinExistence type="predicted"/>
<dbReference type="KEGG" id="laj:A0128_21615"/>
<keyword evidence="2" id="KW-1185">Reference proteome</keyword>
<dbReference type="Proteomes" id="UP000094197">
    <property type="component" value="Chromosome 2"/>
</dbReference>
<sequence length="173" mass="20095">MRTIFLSSDFEIRSSLQEKTSDVVTFLVPKKYLNRVKISDRKKLPKRLPGLLKKYSKYIASTKRLNKRAGKTLYQANEGKGNMQRINARIQTKDWILLGTLAQAHGVSRCYLFNYLLWLDQIGVGDSISNVLNSGAPTFHKYYKFILLLDLSKNIITKRLEFEPNPIRFYSRT</sequence>
<dbReference type="InterPro" id="IPR011458">
    <property type="entry name" value="DUF1564"/>
</dbReference>
<organism evidence="1 2">
    <name type="scientific">Leptospira tipperaryensis</name>
    <dbReference type="NCBI Taxonomy" id="2564040"/>
    <lineage>
        <taxon>Bacteria</taxon>
        <taxon>Pseudomonadati</taxon>
        <taxon>Spirochaetota</taxon>
        <taxon>Spirochaetia</taxon>
        <taxon>Leptospirales</taxon>
        <taxon>Leptospiraceae</taxon>
        <taxon>Leptospira</taxon>
    </lineage>
</organism>
<name>A0A1D7V461_9LEPT</name>
<dbReference type="AlphaFoldDB" id="A0A1D7V461"/>
<dbReference type="RefSeq" id="WP_069609814.1">
    <property type="nucleotide sequence ID" value="NZ_CP015218.1"/>
</dbReference>
<accession>A0A1D7V461</accession>
<dbReference type="OrthoDB" id="345576at2"/>
<gene>
    <name evidence="1" type="ORF">A0128_21615</name>
</gene>
<protein>
    <submittedName>
        <fullName evidence="1">CopG family transcriptional regulator</fullName>
    </submittedName>
</protein>
<evidence type="ECO:0000313" key="2">
    <source>
        <dbReference type="Proteomes" id="UP000094197"/>
    </source>
</evidence>
<dbReference type="EMBL" id="CP015218">
    <property type="protein sequence ID" value="AOP36599.1"/>
    <property type="molecule type" value="Genomic_DNA"/>
</dbReference>
<dbReference type="Pfam" id="PF07600">
    <property type="entry name" value="DUF1564"/>
    <property type="match status" value="1"/>
</dbReference>
<evidence type="ECO:0000313" key="1">
    <source>
        <dbReference type="EMBL" id="AOP36599.1"/>
    </source>
</evidence>